<name>A0A3D8YFX6_9BACT</name>
<gene>
    <name evidence="1" type="ORF">DSL64_03715</name>
</gene>
<organism evidence="1 2">
    <name type="scientific">Dyadobacter luteus</name>
    <dbReference type="NCBI Taxonomy" id="2259619"/>
    <lineage>
        <taxon>Bacteria</taxon>
        <taxon>Pseudomonadati</taxon>
        <taxon>Bacteroidota</taxon>
        <taxon>Cytophagia</taxon>
        <taxon>Cytophagales</taxon>
        <taxon>Spirosomataceae</taxon>
        <taxon>Dyadobacter</taxon>
    </lineage>
</organism>
<accession>A0A3D8YFX6</accession>
<sequence>MNEKKDPRNKAVFMRFTRHEFEIIEKRFKNSTCRKFSEYGRKILLDQPVTFNHRNASLDEMMVELIQLRNRLNTVADRFEKAFEKLHHINGPDQLPAWISDYESDRKIMLDQIRTIHEYISQTGRKWLQ</sequence>
<dbReference type="OrthoDB" id="950459at2"/>
<comment type="caution">
    <text evidence="1">The sequence shown here is derived from an EMBL/GenBank/DDBJ whole genome shotgun (WGS) entry which is preliminary data.</text>
</comment>
<dbReference type="InterPro" id="IPR053842">
    <property type="entry name" value="NikA-like"/>
</dbReference>
<dbReference type="Pfam" id="PF21983">
    <property type="entry name" value="NikA-like"/>
    <property type="match status" value="1"/>
</dbReference>
<dbReference type="RefSeq" id="WP_115829310.1">
    <property type="nucleotide sequence ID" value="NZ_QNUL01000002.1"/>
</dbReference>
<keyword evidence="2" id="KW-1185">Reference proteome</keyword>
<dbReference type="AlphaFoldDB" id="A0A3D8YFX6"/>
<dbReference type="Proteomes" id="UP000256373">
    <property type="component" value="Unassembled WGS sequence"/>
</dbReference>
<reference evidence="1 2" key="1">
    <citation type="submission" date="2018-07" db="EMBL/GenBank/DDBJ databases">
        <title>Dyadobacter roseus sp. nov., isolated from rose rhizosphere soil.</title>
        <authorList>
            <person name="Chen L."/>
        </authorList>
    </citation>
    <scope>NUCLEOTIDE SEQUENCE [LARGE SCALE GENOMIC DNA]</scope>
    <source>
        <strain evidence="1 2">RS19</strain>
    </source>
</reference>
<proteinExistence type="predicted"/>
<dbReference type="EMBL" id="QNUL01000002">
    <property type="protein sequence ID" value="REA63561.1"/>
    <property type="molecule type" value="Genomic_DNA"/>
</dbReference>
<evidence type="ECO:0000313" key="1">
    <source>
        <dbReference type="EMBL" id="REA63561.1"/>
    </source>
</evidence>
<protein>
    <submittedName>
        <fullName evidence="1">Plasmid mobilization relaxosome protein MobC</fullName>
    </submittedName>
</protein>
<evidence type="ECO:0000313" key="2">
    <source>
        <dbReference type="Proteomes" id="UP000256373"/>
    </source>
</evidence>